<dbReference type="Gene3D" id="3.90.850.10">
    <property type="entry name" value="Fumarylacetoacetase-like, C-terminal domain"/>
    <property type="match status" value="1"/>
</dbReference>
<gene>
    <name evidence="1" type="ORF">EEX84_10615</name>
</gene>
<sequence length="259" mass="28094">MEQFDLNDKELALLLYEAHLNNQPIGKDKIPAFLEKDKAYAVQRAVTEKKTADSGEEVAAYKISLTSKETQDLFASDTPLYGAMTASALSDGTIQLSSMLSPLIEIELVFIAKEDLSIEDDIDAIIEKTMVAPGIEVPDSRFEDWFPNITLSQVIADSAVAGKIVVGEAIDDYSYNQLDGINGSLTLDGEEIANGPSSDVLGHPVNAVKWLINELDAHGLSLKKGMHVSSGTFILPKQLEKGQYEASYDGLGSVKLEVK</sequence>
<evidence type="ECO:0000313" key="1">
    <source>
        <dbReference type="EMBL" id="RNF39146.1"/>
    </source>
</evidence>
<keyword evidence="2" id="KW-1185">Reference proteome</keyword>
<dbReference type="PANTHER" id="PTHR30143:SF0">
    <property type="entry name" value="2-KETO-4-PENTENOATE HYDRATASE"/>
    <property type="match status" value="1"/>
</dbReference>
<dbReference type="PANTHER" id="PTHR30143">
    <property type="entry name" value="ACID HYDRATASE"/>
    <property type="match status" value="1"/>
</dbReference>
<dbReference type="GO" id="GO:0008684">
    <property type="term" value="F:2-oxopent-4-enoate hydratase activity"/>
    <property type="evidence" value="ECO:0007669"/>
    <property type="project" value="TreeGrafter"/>
</dbReference>
<dbReference type="InterPro" id="IPR036663">
    <property type="entry name" value="Fumarylacetoacetase_C_sf"/>
</dbReference>
<proteinExistence type="predicted"/>
<reference evidence="1 2" key="1">
    <citation type="journal article" date="2018" name="Int. J. Syst. Evol. Microbiol.">
        <title>Planococcus salinus sp. nov., a moderately halophilic bacterium isolated from a saline-alkali soil.</title>
        <authorList>
            <person name="Gan L."/>
        </authorList>
    </citation>
    <scope>NUCLEOTIDE SEQUENCE [LARGE SCALE GENOMIC DNA]</scope>
    <source>
        <strain evidence="1 2">LCB217</strain>
    </source>
</reference>
<evidence type="ECO:0000313" key="2">
    <source>
        <dbReference type="Proteomes" id="UP000275473"/>
    </source>
</evidence>
<dbReference type="AlphaFoldDB" id="A0A3M8P622"/>
<organism evidence="1 2">
    <name type="scientific">Planococcus salinus</name>
    <dbReference type="NCBI Taxonomy" id="1848460"/>
    <lineage>
        <taxon>Bacteria</taxon>
        <taxon>Bacillati</taxon>
        <taxon>Bacillota</taxon>
        <taxon>Bacilli</taxon>
        <taxon>Bacillales</taxon>
        <taxon>Caryophanaceae</taxon>
        <taxon>Planococcus</taxon>
    </lineage>
</organism>
<dbReference type="RefSeq" id="WP_123165614.1">
    <property type="nucleotide sequence ID" value="NZ_RIAX01000007.1"/>
</dbReference>
<accession>A0A3M8P622</accession>
<dbReference type="Proteomes" id="UP000275473">
    <property type="component" value="Unassembled WGS sequence"/>
</dbReference>
<dbReference type="GO" id="GO:0005737">
    <property type="term" value="C:cytoplasm"/>
    <property type="evidence" value="ECO:0007669"/>
    <property type="project" value="TreeGrafter"/>
</dbReference>
<evidence type="ECO:0008006" key="3">
    <source>
        <dbReference type="Google" id="ProtNLM"/>
    </source>
</evidence>
<dbReference type="EMBL" id="RIAX01000007">
    <property type="protein sequence ID" value="RNF39146.1"/>
    <property type="molecule type" value="Genomic_DNA"/>
</dbReference>
<comment type="caution">
    <text evidence="1">The sequence shown here is derived from an EMBL/GenBank/DDBJ whole genome shotgun (WGS) entry which is preliminary data.</text>
</comment>
<dbReference type="SUPFAM" id="SSF56529">
    <property type="entry name" value="FAH"/>
    <property type="match status" value="1"/>
</dbReference>
<dbReference type="OrthoDB" id="9792137at2"/>
<name>A0A3M8P622_9BACL</name>
<protein>
    <recommendedName>
        <fullName evidence="3">2-keto-4-pentenoate hydratase</fullName>
    </recommendedName>
</protein>
<dbReference type="InterPro" id="IPR050772">
    <property type="entry name" value="Hydratase-Decarb/MhpD_sf"/>
</dbReference>